<feature type="transmembrane region" description="Helical" evidence="7">
    <location>
        <begin position="94"/>
        <end position="110"/>
    </location>
</feature>
<keyword evidence="5 7" id="KW-1133">Transmembrane helix</keyword>
<keyword evidence="4 7" id="KW-0812">Transmembrane</keyword>
<keyword evidence="3" id="KW-1003">Cell membrane</keyword>
<keyword evidence="9" id="KW-1185">Reference proteome</keyword>
<dbReference type="AlphaFoldDB" id="A0A8J2SWD7"/>
<evidence type="ECO:0000256" key="6">
    <source>
        <dbReference type="ARBA" id="ARBA00023136"/>
    </source>
</evidence>
<evidence type="ECO:0000256" key="5">
    <source>
        <dbReference type="ARBA" id="ARBA00022989"/>
    </source>
</evidence>
<sequence length="282" mass="30276">MLDGIFPWSAPVAGLPVVLSVAVARQYLSGFLIGCGVGGVVGASTLGVAMFSLSAPTGELKNFTAVVPVVNCCANVGTVLQYSKHANRSICMKMWPFIVLGICVGTWLLPRIDEASLRKFTSVVYALVLAQSVSEYFLQKQRAKSAQKEDDALKDQKKASEQFYGRLEVAAAISILCGLLTVLTNNSGPIFNIYLLNCGLSMNQFVATRAVLMAGKNVAKVGARLVAGSISVPVIIHGLQIGVMCLVGIQCAKPIKDRTSPQLYKFFTWGVLLYTAVKMWFA</sequence>
<feature type="transmembrane region" description="Helical" evidence="7">
    <location>
        <begin position="63"/>
        <end position="82"/>
    </location>
</feature>
<comment type="subcellular location">
    <subcellularLocation>
        <location evidence="1">Cell membrane</location>
        <topology evidence="1">Multi-pass membrane protein</topology>
    </subcellularLocation>
</comment>
<feature type="transmembrane region" description="Helical" evidence="7">
    <location>
        <begin position="163"/>
        <end position="183"/>
    </location>
</feature>
<evidence type="ECO:0000256" key="2">
    <source>
        <dbReference type="ARBA" id="ARBA00022448"/>
    </source>
</evidence>
<name>A0A8J2SWD7_9STRA</name>
<evidence type="ECO:0008006" key="10">
    <source>
        <dbReference type="Google" id="ProtNLM"/>
    </source>
</evidence>
<feature type="transmembrane region" description="Helical" evidence="7">
    <location>
        <begin position="230"/>
        <end position="251"/>
    </location>
</feature>
<reference evidence="8" key="1">
    <citation type="submission" date="2021-11" db="EMBL/GenBank/DDBJ databases">
        <authorList>
            <consortium name="Genoscope - CEA"/>
            <person name="William W."/>
        </authorList>
    </citation>
    <scope>NUCLEOTIDE SEQUENCE</scope>
</reference>
<evidence type="ECO:0000256" key="3">
    <source>
        <dbReference type="ARBA" id="ARBA00022475"/>
    </source>
</evidence>
<feature type="transmembrane region" description="Helical" evidence="7">
    <location>
        <begin position="31"/>
        <end position="51"/>
    </location>
</feature>
<accession>A0A8J2SWD7</accession>
<dbReference type="InterPro" id="IPR002781">
    <property type="entry name" value="TM_pro_TauE-like"/>
</dbReference>
<keyword evidence="2" id="KW-0813">Transport</keyword>
<evidence type="ECO:0000256" key="7">
    <source>
        <dbReference type="SAM" id="Phobius"/>
    </source>
</evidence>
<comment type="caution">
    <text evidence="8">The sequence shown here is derived from an EMBL/GenBank/DDBJ whole genome shotgun (WGS) entry which is preliminary data.</text>
</comment>
<evidence type="ECO:0000256" key="4">
    <source>
        <dbReference type="ARBA" id="ARBA00022692"/>
    </source>
</evidence>
<dbReference type="PANTHER" id="PTHR30269:SF37">
    <property type="entry name" value="MEMBRANE TRANSPORTER PROTEIN"/>
    <property type="match status" value="1"/>
</dbReference>
<protein>
    <recommendedName>
        <fullName evidence="10">Membrane transporter protein</fullName>
    </recommendedName>
</protein>
<evidence type="ECO:0000313" key="8">
    <source>
        <dbReference type="EMBL" id="CAH0378611.1"/>
    </source>
</evidence>
<feature type="transmembrane region" description="Helical" evidence="7">
    <location>
        <begin position="6"/>
        <end position="24"/>
    </location>
</feature>
<dbReference type="InterPro" id="IPR052017">
    <property type="entry name" value="TSUP"/>
</dbReference>
<dbReference type="Pfam" id="PF01925">
    <property type="entry name" value="TauE"/>
    <property type="match status" value="1"/>
</dbReference>
<proteinExistence type="predicted"/>
<gene>
    <name evidence="8" type="ORF">PECAL_6P02030</name>
</gene>
<keyword evidence="6 7" id="KW-0472">Membrane</keyword>
<organism evidence="8 9">
    <name type="scientific">Pelagomonas calceolata</name>
    <dbReference type="NCBI Taxonomy" id="35677"/>
    <lineage>
        <taxon>Eukaryota</taxon>
        <taxon>Sar</taxon>
        <taxon>Stramenopiles</taxon>
        <taxon>Ochrophyta</taxon>
        <taxon>Pelagophyceae</taxon>
        <taxon>Pelagomonadales</taxon>
        <taxon>Pelagomonadaceae</taxon>
        <taxon>Pelagomonas</taxon>
    </lineage>
</organism>
<dbReference type="EMBL" id="CAKKNE010000006">
    <property type="protein sequence ID" value="CAH0378611.1"/>
    <property type="molecule type" value="Genomic_DNA"/>
</dbReference>
<evidence type="ECO:0000256" key="1">
    <source>
        <dbReference type="ARBA" id="ARBA00004651"/>
    </source>
</evidence>
<dbReference type="GO" id="GO:0005886">
    <property type="term" value="C:plasma membrane"/>
    <property type="evidence" value="ECO:0007669"/>
    <property type="project" value="UniProtKB-SubCell"/>
</dbReference>
<dbReference type="PANTHER" id="PTHR30269">
    <property type="entry name" value="TRANSMEMBRANE PROTEIN YFCA"/>
    <property type="match status" value="1"/>
</dbReference>
<evidence type="ECO:0000313" key="9">
    <source>
        <dbReference type="Proteomes" id="UP000789595"/>
    </source>
</evidence>
<dbReference type="OrthoDB" id="10526534at2759"/>
<dbReference type="Proteomes" id="UP000789595">
    <property type="component" value="Unassembled WGS sequence"/>
</dbReference>